<feature type="transmembrane region" description="Helical" evidence="6">
    <location>
        <begin position="386"/>
        <end position="409"/>
    </location>
</feature>
<feature type="transmembrane region" description="Helical" evidence="6">
    <location>
        <begin position="332"/>
        <end position="351"/>
    </location>
</feature>
<protein>
    <submittedName>
        <fullName evidence="9">ComEC/Rec2 family competence protein</fullName>
    </submittedName>
</protein>
<dbReference type="RefSeq" id="WP_379791952.1">
    <property type="nucleotide sequence ID" value="NZ_JBHSQB010000007.1"/>
</dbReference>
<keyword evidence="2" id="KW-1003">Cell membrane</keyword>
<proteinExistence type="predicted"/>
<evidence type="ECO:0000256" key="1">
    <source>
        <dbReference type="ARBA" id="ARBA00004651"/>
    </source>
</evidence>
<feature type="transmembrane region" description="Helical" evidence="6">
    <location>
        <begin position="7"/>
        <end position="24"/>
    </location>
</feature>
<dbReference type="PANTHER" id="PTHR30619:SF1">
    <property type="entry name" value="RECOMBINATION PROTEIN 2"/>
    <property type="match status" value="1"/>
</dbReference>
<evidence type="ECO:0000259" key="8">
    <source>
        <dbReference type="Pfam" id="PF13567"/>
    </source>
</evidence>
<feature type="domain" description="ComEC/Rec2-related protein" evidence="7">
    <location>
        <begin position="233"/>
        <end position="502"/>
    </location>
</feature>
<comment type="subcellular location">
    <subcellularLocation>
        <location evidence="1">Cell membrane</location>
        <topology evidence="1">Multi-pass membrane protein</topology>
    </subcellularLocation>
</comment>
<evidence type="ECO:0000313" key="9">
    <source>
        <dbReference type="EMBL" id="MFC6097073.1"/>
    </source>
</evidence>
<sequence length="679" mass="78399">MKVLKFPLARICIWFILGLLASYYLSPSPFFVLILLGGLLIFFGISYYFSKKNLEQKRYFGILTYSIFFLIGVSTQSLHNKRFSENHYVNKFKTEKNYFVGATLIEKLKSSDFNERYVAEITSLDSLKTKGKILFNIKKDSLNQKLEIGSKMLYYGEIYSHRKPHNPNQFDYGKYLENKSIYGQIYADASDLKVNSHLDKNVWYYASAFRNRIISNLEKSGFAKDELNVVIALILGQQQDVSPEILKDYQLAGAVHILSVSGLHVGCIMIAIGFLLKPLPKTKFGELLKLFIIIAFLWLFALVAGFSPAVTRSVVMFTFIAIGEYSNRKTNIFHTLIASMFFILLFEPSFIFDVGFQLSYCALFFIVWLKPIFDKIWMPENKILKYIWGILSVSFAAQIGAFPLSVYYFHQFPGLFFVTNLMVLPLLGVILALGVFVMIWAFFTTVPVFLAKILEYSIWFLNKIINWVASFESFIFQDISFNWQMLVTCYLVIFAFAIWILKPDFKKLALALVTLIIFQITYFGTEYLNQKQEEFIVFNAKRSTLISERKGENIVLYTRDSLTEATMNFAVKPYLVGNFASISKIKKVSNLNYFDKNKILIVDSLSVFPKNVNPDILVLTQSPKLNLERILQFSKPKMIVADASNYKTYAIRWKETCEKEKIPFHSTVEKGFYKLSKEN</sequence>
<accession>A0ABW1PN96</accession>
<evidence type="ECO:0000256" key="5">
    <source>
        <dbReference type="ARBA" id="ARBA00023136"/>
    </source>
</evidence>
<feature type="transmembrane region" description="Helical" evidence="6">
    <location>
        <begin position="508"/>
        <end position="525"/>
    </location>
</feature>
<dbReference type="Pfam" id="PF13567">
    <property type="entry name" value="DUF4131"/>
    <property type="match status" value="1"/>
</dbReference>
<dbReference type="Pfam" id="PF03772">
    <property type="entry name" value="Competence"/>
    <property type="match status" value="1"/>
</dbReference>
<feature type="transmembrane region" description="Helical" evidence="6">
    <location>
        <begin position="415"/>
        <end position="442"/>
    </location>
</feature>
<dbReference type="Proteomes" id="UP001596287">
    <property type="component" value="Unassembled WGS sequence"/>
</dbReference>
<keyword evidence="5 6" id="KW-0472">Membrane</keyword>
<gene>
    <name evidence="9" type="ORF">ACFPVY_10495</name>
</gene>
<feature type="transmembrane region" description="Helical" evidence="6">
    <location>
        <begin position="288"/>
        <end position="311"/>
    </location>
</feature>
<keyword evidence="4 6" id="KW-1133">Transmembrane helix</keyword>
<feature type="transmembrane region" description="Helical" evidence="6">
    <location>
        <begin position="357"/>
        <end position="374"/>
    </location>
</feature>
<dbReference type="PANTHER" id="PTHR30619">
    <property type="entry name" value="DNA INTERNALIZATION/COMPETENCE PROTEIN COMEC/REC2"/>
    <property type="match status" value="1"/>
</dbReference>
<comment type="caution">
    <text evidence="9">The sequence shown here is derived from an EMBL/GenBank/DDBJ whole genome shotgun (WGS) entry which is preliminary data.</text>
</comment>
<dbReference type="InterPro" id="IPR025405">
    <property type="entry name" value="DUF4131"/>
</dbReference>
<dbReference type="EMBL" id="JBHSQB010000007">
    <property type="protein sequence ID" value="MFC6097073.1"/>
    <property type="molecule type" value="Genomic_DNA"/>
</dbReference>
<evidence type="ECO:0000256" key="4">
    <source>
        <dbReference type="ARBA" id="ARBA00022989"/>
    </source>
</evidence>
<feature type="transmembrane region" description="Helical" evidence="6">
    <location>
        <begin position="30"/>
        <end position="49"/>
    </location>
</feature>
<evidence type="ECO:0000256" key="3">
    <source>
        <dbReference type="ARBA" id="ARBA00022692"/>
    </source>
</evidence>
<feature type="domain" description="DUF4131" evidence="8">
    <location>
        <begin position="28"/>
        <end position="191"/>
    </location>
</feature>
<evidence type="ECO:0000313" key="10">
    <source>
        <dbReference type="Proteomes" id="UP001596287"/>
    </source>
</evidence>
<feature type="transmembrane region" description="Helical" evidence="6">
    <location>
        <begin position="251"/>
        <end position="276"/>
    </location>
</feature>
<reference evidence="10" key="1">
    <citation type="journal article" date="2019" name="Int. J. Syst. Evol. Microbiol.">
        <title>The Global Catalogue of Microorganisms (GCM) 10K type strain sequencing project: providing services to taxonomists for standard genome sequencing and annotation.</title>
        <authorList>
            <consortium name="The Broad Institute Genomics Platform"/>
            <consortium name="The Broad Institute Genome Sequencing Center for Infectious Disease"/>
            <person name="Wu L."/>
            <person name="Ma J."/>
        </authorList>
    </citation>
    <scope>NUCLEOTIDE SEQUENCE [LARGE SCALE GENOMIC DNA]</scope>
    <source>
        <strain evidence="10">CCUG 49679</strain>
    </source>
</reference>
<name>A0ABW1PN96_9FLAO</name>
<dbReference type="NCBIfam" id="TIGR00360">
    <property type="entry name" value="ComEC_N-term"/>
    <property type="match status" value="1"/>
</dbReference>
<keyword evidence="10" id="KW-1185">Reference proteome</keyword>
<dbReference type="InterPro" id="IPR004477">
    <property type="entry name" value="ComEC_N"/>
</dbReference>
<evidence type="ECO:0000256" key="2">
    <source>
        <dbReference type="ARBA" id="ARBA00022475"/>
    </source>
</evidence>
<evidence type="ECO:0000256" key="6">
    <source>
        <dbReference type="SAM" id="Phobius"/>
    </source>
</evidence>
<dbReference type="InterPro" id="IPR052159">
    <property type="entry name" value="Competence_DNA_uptake"/>
</dbReference>
<feature type="transmembrane region" description="Helical" evidence="6">
    <location>
        <begin position="481"/>
        <end position="501"/>
    </location>
</feature>
<organism evidence="9 10">
    <name type="scientific">Flavobacterium qiangtangense</name>
    <dbReference type="NCBI Taxonomy" id="1442595"/>
    <lineage>
        <taxon>Bacteria</taxon>
        <taxon>Pseudomonadati</taxon>
        <taxon>Bacteroidota</taxon>
        <taxon>Flavobacteriia</taxon>
        <taxon>Flavobacteriales</taxon>
        <taxon>Flavobacteriaceae</taxon>
        <taxon>Flavobacterium</taxon>
    </lineage>
</organism>
<evidence type="ECO:0000259" key="7">
    <source>
        <dbReference type="Pfam" id="PF03772"/>
    </source>
</evidence>
<keyword evidence="3 6" id="KW-0812">Transmembrane</keyword>
<feature type="transmembrane region" description="Helical" evidence="6">
    <location>
        <begin position="449"/>
        <end position="469"/>
    </location>
</feature>